<dbReference type="EMBL" id="JAUHLN010000003">
    <property type="protein sequence ID" value="MDN4074401.1"/>
    <property type="molecule type" value="Genomic_DNA"/>
</dbReference>
<gene>
    <name evidence="1" type="ORF">QYF49_15560</name>
</gene>
<dbReference type="Gene3D" id="3.40.50.12780">
    <property type="entry name" value="N-terminal domain of ligase-like"/>
    <property type="match status" value="1"/>
</dbReference>
<protein>
    <submittedName>
        <fullName evidence="1">Uncharacterized protein</fullName>
    </submittedName>
</protein>
<organism evidence="1 2">
    <name type="scientific">Fictibacillus terranigra</name>
    <dbReference type="NCBI Taxonomy" id="3058424"/>
    <lineage>
        <taxon>Bacteria</taxon>
        <taxon>Bacillati</taxon>
        <taxon>Bacillota</taxon>
        <taxon>Bacilli</taxon>
        <taxon>Bacillales</taxon>
        <taxon>Fictibacillaceae</taxon>
        <taxon>Fictibacillus</taxon>
    </lineage>
</organism>
<keyword evidence="2" id="KW-1185">Reference proteome</keyword>
<sequence>MKYDEMNAKANQFAPLLIEKRIRKNERVAIMSRNNEHFFYGVEELIEHVLD</sequence>
<accession>A0ABT8E912</accession>
<name>A0ABT8E912_9BACL</name>
<reference evidence="1" key="1">
    <citation type="submission" date="2023-06" db="EMBL/GenBank/DDBJ databases">
        <title>Draft Genome Sequences of Representative Paenibacillus Polymyxa, Bacillus cereus, Fictibacillus sp., and Brevibacillus agri Strains Isolated from Amazonian Dark Earth.</title>
        <authorList>
            <person name="Pellegrinetti T.A."/>
            <person name="Cunha I.C.M."/>
            <person name="Chaves M.G."/>
            <person name="Freitas A.S."/>
            <person name="Silva A.V.R."/>
            <person name="Tsai S.M."/>
            <person name="Mendes L.W."/>
        </authorList>
    </citation>
    <scope>NUCLEOTIDE SEQUENCE</scope>
    <source>
        <strain evidence="1">CENA-BCM004</strain>
    </source>
</reference>
<dbReference type="InterPro" id="IPR042099">
    <property type="entry name" value="ANL_N_sf"/>
</dbReference>
<evidence type="ECO:0000313" key="1">
    <source>
        <dbReference type="EMBL" id="MDN4074401.1"/>
    </source>
</evidence>
<evidence type="ECO:0000313" key="2">
    <source>
        <dbReference type="Proteomes" id="UP001168694"/>
    </source>
</evidence>
<dbReference type="SUPFAM" id="SSF56801">
    <property type="entry name" value="Acetyl-CoA synthetase-like"/>
    <property type="match status" value="1"/>
</dbReference>
<dbReference type="Proteomes" id="UP001168694">
    <property type="component" value="Unassembled WGS sequence"/>
</dbReference>
<dbReference type="RefSeq" id="WP_290400533.1">
    <property type="nucleotide sequence ID" value="NZ_JAUHLN010000003.1"/>
</dbReference>
<comment type="caution">
    <text evidence="1">The sequence shown here is derived from an EMBL/GenBank/DDBJ whole genome shotgun (WGS) entry which is preliminary data.</text>
</comment>
<proteinExistence type="predicted"/>